<feature type="compositionally biased region" description="Pro residues" evidence="1">
    <location>
        <begin position="72"/>
        <end position="81"/>
    </location>
</feature>
<feature type="domain" description="FCP1 homology" evidence="2">
    <location>
        <begin position="269"/>
        <end position="427"/>
    </location>
</feature>
<gene>
    <name evidence="3" type="ORF">P691DRAFT_654166</name>
</gene>
<reference evidence="3" key="1">
    <citation type="submission" date="2020-11" db="EMBL/GenBank/DDBJ databases">
        <authorList>
            <consortium name="DOE Joint Genome Institute"/>
            <person name="Ahrendt S."/>
            <person name="Riley R."/>
            <person name="Andreopoulos W."/>
            <person name="Labutti K."/>
            <person name="Pangilinan J."/>
            <person name="Ruiz-Duenas F.J."/>
            <person name="Barrasa J.M."/>
            <person name="Sanchez-Garcia M."/>
            <person name="Camarero S."/>
            <person name="Miyauchi S."/>
            <person name="Serrano A."/>
            <person name="Linde D."/>
            <person name="Babiker R."/>
            <person name="Drula E."/>
            <person name="Ayuso-Fernandez I."/>
            <person name="Pacheco R."/>
            <person name="Padilla G."/>
            <person name="Ferreira P."/>
            <person name="Barriuso J."/>
            <person name="Kellner H."/>
            <person name="Castanera R."/>
            <person name="Alfaro M."/>
            <person name="Ramirez L."/>
            <person name="Pisabarro A.G."/>
            <person name="Kuo A."/>
            <person name="Tritt A."/>
            <person name="Lipzen A."/>
            <person name="He G."/>
            <person name="Yan M."/>
            <person name="Ng V."/>
            <person name="Cullen D."/>
            <person name="Martin F."/>
            <person name="Rosso M.-N."/>
            <person name="Henrissat B."/>
            <person name="Hibbett D."/>
            <person name="Martinez A.T."/>
            <person name="Grigoriev I.V."/>
        </authorList>
    </citation>
    <scope>NUCLEOTIDE SEQUENCE</scope>
    <source>
        <strain evidence="3">MF-IS2</strain>
    </source>
</reference>
<evidence type="ECO:0000259" key="2">
    <source>
        <dbReference type="PROSITE" id="PS50969"/>
    </source>
</evidence>
<organism evidence="3 4">
    <name type="scientific">Macrolepiota fuliginosa MF-IS2</name>
    <dbReference type="NCBI Taxonomy" id="1400762"/>
    <lineage>
        <taxon>Eukaryota</taxon>
        <taxon>Fungi</taxon>
        <taxon>Dikarya</taxon>
        <taxon>Basidiomycota</taxon>
        <taxon>Agaricomycotina</taxon>
        <taxon>Agaricomycetes</taxon>
        <taxon>Agaricomycetidae</taxon>
        <taxon>Agaricales</taxon>
        <taxon>Agaricineae</taxon>
        <taxon>Agaricaceae</taxon>
        <taxon>Macrolepiota</taxon>
    </lineage>
</organism>
<dbReference type="GO" id="GO:0034198">
    <property type="term" value="P:cellular response to amino acid starvation"/>
    <property type="evidence" value="ECO:0007669"/>
    <property type="project" value="UniProtKB-ARBA"/>
</dbReference>
<evidence type="ECO:0000313" key="4">
    <source>
        <dbReference type="Proteomes" id="UP000807342"/>
    </source>
</evidence>
<dbReference type="SMART" id="SM00577">
    <property type="entry name" value="CPDc"/>
    <property type="match status" value="1"/>
</dbReference>
<dbReference type="FunFam" id="3.40.50.1000:FF:000043">
    <property type="entry name" value="General stress response phosphoprotein phosphatase Psr1/2"/>
    <property type="match status" value="1"/>
</dbReference>
<evidence type="ECO:0000256" key="1">
    <source>
        <dbReference type="SAM" id="MobiDB-lite"/>
    </source>
</evidence>
<feature type="compositionally biased region" description="Polar residues" evidence="1">
    <location>
        <begin position="32"/>
        <end position="56"/>
    </location>
</feature>
<dbReference type="OrthoDB" id="277011at2759"/>
<evidence type="ECO:0000313" key="3">
    <source>
        <dbReference type="EMBL" id="KAF9446386.1"/>
    </source>
</evidence>
<feature type="region of interest" description="Disordered" evidence="1">
    <location>
        <begin position="1"/>
        <end position="84"/>
    </location>
</feature>
<feature type="compositionally biased region" description="Basic and acidic residues" evidence="1">
    <location>
        <begin position="16"/>
        <end position="31"/>
    </location>
</feature>
<protein>
    <submittedName>
        <fullName evidence="3">NIF-domain-containing protein</fullName>
    </submittedName>
</protein>
<dbReference type="InterPro" id="IPR011948">
    <property type="entry name" value="Dullard_phosphatase"/>
</dbReference>
<name>A0A9P5XBQ2_9AGAR</name>
<feature type="region of interest" description="Disordered" evidence="1">
    <location>
        <begin position="97"/>
        <end position="176"/>
    </location>
</feature>
<dbReference type="GO" id="GO:0045944">
    <property type="term" value="P:positive regulation of transcription by RNA polymerase II"/>
    <property type="evidence" value="ECO:0007669"/>
    <property type="project" value="UniProtKB-ARBA"/>
</dbReference>
<dbReference type="Proteomes" id="UP000807342">
    <property type="component" value="Unassembled WGS sequence"/>
</dbReference>
<dbReference type="InterPro" id="IPR036412">
    <property type="entry name" value="HAD-like_sf"/>
</dbReference>
<dbReference type="GO" id="GO:0009651">
    <property type="term" value="P:response to salt stress"/>
    <property type="evidence" value="ECO:0007669"/>
    <property type="project" value="UniProtKB-ARBA"/>
</dbReference>
<dbReference type="PROSITE" id="PS50969">
    <property type="entry name" value="FCP1"/>
    <property type="match status" value="1"/>
</dbReference>
<dbReference type="InterPro" id="IPR023214">
    <property type="entry name" value="HAD_sf"/>
</dbReference>
<dbReference type="CDD" id="cd07521">
    <property type="entry name" value="HAD_FCP1-like"/>
    <property type="match status" value="1"/>
</dbReference>
<feature type="region of interest" description="Disordered" evidence="1">
    <location>
        <begin position="190"/>
        <end position="238"/>
    </location>
</feature>
<dbReference type="GO" id="GO:1904262">
    <property type="term" value="P:negative regulation of TORC1 signaling"/>
    <property type="evidence" value="ECO:0007669"/>
    <property type="project" value="UniProtKB-ARBA"/>
</dbReference>
<dbReference type="InterPro" id="IPR050365">
    <property type="entry name" value="TIM50"/>
</dbReference>
<dbReference type="GO" id="GO:0016791">
    <property type="term" value="F:phosphatase activity"/>
    <property type="evidence" value="ECO:0007669"/>
    <property type="project" value="InterPro"/>
</dbReference>
<feature type="non-terminal residue" evidence="3">
    <location>
        <position position="1"/>
    </location>
</feature>
<dbReference type="SUPFAM" id="SSF56784">
    <property type="entry name" value="HAD-like"/>
    <property type="match status" value="1"/>
</dbReference>
<dbReference type="InterPro" id="IPR004274">
    <property type="entry name" value="FCP1_dom"/>
</dbReference>
<keyword evidence="4" id="KW-1185">Reference proteome</keyword>
<dbReference type="PANTHER" id="PTHR12210">
    <property type="entry name" value="DULLARD PROTEIN PHOSPHATASE"/>
    <property type="match status" value="1"/>
</dbReference>
<dbReference type="Gene3D" id="3.40.50.1000">
    <property type="entry name" value="HAD superfamily/HAD-like"/>
    <property type="match status" value="1"/>
</dbReference>
<accession>A0A9P5XBQ2</accession>
<feature type="compositionally biased region" description="Acidic residues" evidence="1">
    <location>
        <begin position="220"/>
        <end position="238"/>
    </location>
</feature>
<feature type="non-terminal residue" evidence="3">
    <location>
        <position position="441"/>
    </location>
</feature>
<dbReference type="Pfam" id="PF03031">
    <property type="entry name" value="NIF"/>
    <property type="match status" value="1"/>
</dbReference>
<dbReference type="EMBL" id="MU151248">
    <property type="protein sequence ID" value="KAF9446386.1"/>
    <property type="molecule type" value="Genomic_DNA"/>
</dbReference>
<sequence length="441" mass="47246">PNPSSSPSPDSQPRVASKDAHTSADADKTEDGSTTPTLTHKGTAQSPPKANGSSSEADPPHPPVNGNGKPRPSSPAKPPRPSFLSKLVHLLVPCLSSSKSHPVEVDAPASKETPTKLQSEKANVPATEPAPQSVQQELPTRDAQESVLDETGLTQPPLPLPAEQTSEDPGVIVPPTPTKTLPVAETEGVTSGAVVPPGSAGTLHEKHSRSSTVPSNASTDGDESDFTDDEMDDLADDDPDELILLNGGAGIPIGPDGVPRPLLPPIAPQHMGRKCLILDLDETLVHSSFKSIQQADYVVPVEIEYHWHNVYVIKRPGVDNFLKKMGEIYEIVVFTASLSKYADPVLDKLDIHKVVAHRLFRESCYNHRGNYVKDLSQLGRPITDTIILDNSPASYIFHPNNAVPVSSWFNDPHDTELTDLVPFLADLSPVDDVRGVLDGAR</sequence>
<comment type="caution">
    <text evidence="3">The sequence shown here is derived from an EMBL/GenBank/DDBJ whole genome shotgun (WGS) entry which is preliminary data.</text>
</comment>
<dbReference type="NCBIfam" id="TIGR02251">
    <property type="entry name" value="HIF-SF_euk"/>
    <property type="match status" value="1"/>
</dbReference>
<proteinExistence type="predicted"/>
<dbReference type="AlphaFoldDB" id="A0A9P5XBQ2"/>